<dbReference type="InterPro" id="IPR036855">
    <property type="entry name" value="Znf_CCCH_sf"/>
</dbReference>
<evidence type="ECO:0000259" key="5">
    <source>
        <dbReference type="PROSITE" id="PS50103"/>
    </source>
</evidence>
<dbReference type="SMART" id="SM00356">
    <property type="entry name" value="ZnF_C3H1"/>
    <property type="match status" value="2"/>
</dbReference>
<feature type="domain" description="C3H1-type" evidence="5">
    <location>
        <begin position="292"/>
        <end position="320"/>
    </location>
</feature>
<dbReference type="OrthoDB" id="444325at2759"/>
<accession>A0A7J0FID5</accession>
<gene>
    <name evidence="6" type="ORF">Acr_12g0009950</name>
</gene>
<feature type="domain" description="C3H1-type" evidence="5">
    <location>
        <begin position="324"/>
        <end position="352"/>
    </location>
</feature>
<evidence type="ECO:0000313" key="7">
    <source>
        <dbReference type="Proteomes" id="UP000585474"/>
    </source>
</evidence>
<evidence type="ECO:0000256" key="3">
    <source>
        <dbReference type="ARBA" id="ARBA00022833"/>
    </source>
</evidence>
<dbReference type="Gene3D" id="4.10.1000.10">
    <property type="entry name" value="Zinc finger, CCCH-type"/>
    <property type="match status" value="1"/>
</dbReference>
<dbReference type="Pfam" id="PF04676">
    <property type="entry name" value="CwfJ_C_2"/>
    <property type="match status" value="1"/>
</dbReference>
<sequence>MAPPRLLLCGDVLGHLNQLFKRVSSVNKSTGPFDALLCVGQFFPDSSDHLGEFMDYIEGRSEIPLPTYFIGDYGASAMKVLSAATKDPANLGFKMGWFEAPLFEGLIGRCASRLEELGGLSVSYLSGRHSTSSQQFGTYSQDDIDALRAFAEEPGIVDFSAISELVIEIKPRYHVAGTKGVFYAREPYANTEAVHVTRFLGLGAVGNKDRQGAYAADKGSGRHTFLAFELKASTMSASEIGMKPTNTTLCPFTSVDKAAHTDGAAKRPIDKAPESQYWRYDVSQKRQRHGDTEGNKLCFKFLSTGSCARGEKCHFQHDGDAREQCSRGVCFDFLNKGKCERGPDCNFKHSLQDEDKSFPNRRRGSGNTSTNTDRSSDCWFCLSSFSLESHLITSIGEHYYCALAKGPLVEDHVLIIPIEHTPTTLSSSSECEPELIRFQNSLKKYFKNQEKEVVFFEWFSTRGTHANLQVIPIPSSRASVVKDIFNLAAQKLGFKFTEIKKGRKSLQMKFDRKCSLFYVELPGDTILYHSVEENETFPAQFGREVLAGLLNMADRADWKNCKLGKEEETKMAENFKNRYQEYNPNP</sequence>
<dbReference type="GO" id="GO:0008270">
    <property type="term" value="F:zinc ion binding"/>
    <property type="evidence" value="ECO:0007669"/>
    <property type="project" value="UniProtKB-KW"/>
</dbReference>
<dbReference type="GO" id="GO:0061632">
    <property type="term" value="F:RNA lariat debranching enzyme activator activity"/>
    <property type="evidence" value="ECO:0007669"/>
    <property type="project" value="TreeGrafter"/>
</dbReference>
<reference evidence="6 7" key="1">
    <citation type="submission" date="2019-07" db="EMBL/GenBank/DDBJ databases">
        <title>De Novo Assembly of kiwifruit Actinidia rufa.</title>
        <authorList>
            <person name="Sugita-Konishi S."/>
            <person name="Sato K."/>
            <person name="Mori E."/>
            <person name="Abe Y."/>
            <person name="Kisaki G."/>
            <person name="Hamano K."/>
            <person name="Suezawa K."/>
            <person name="Otani M."/>
            <person name="Fukuda T."/>
            <person name="Manabe T."/>
            <person name="Gomi K."/>
            <person name="Tabuchi M."/>
            <person name="Akimitsu K."/>
            <person name="Kataoka I."/>
        </authorList>
    </citation>
    <scope>NUCLEOTIDE SEQUENCE [LARGE SCALE GENOMIC DNA]</scope>
    <source>
        <strain evidence="7">cv. Fuchu</strain>
    </source>
</reference>
<dbReference type="PROSITE" id="PS50103">
    <property type="entry name" value="ZF_C3H1"/>
    <property type="match status" value="2"/>
</dbReference>
<dbReference type="PANTHER" id="PTHR12072">
    <property type="entry name" value="CWF19, CELL CYCLE CONTROL PROTEIN"/>
    <property type="match status" value="1"/>
</dbReference>
<dbReference type="EMBL" id="BJWL01000012">
    <property type="protein sequence ID" value="GFY98454.1"/>
    <property type="molecule type" value="Genomic_DNA"/>
</dbReference>
<dbReference type="InterPro" id="IPR006767">
    <property type="entry name" value="Cwf19-like_C_dom-2"/>
</dbReference>
<evidence type="ECO:0000256" key="2">
    <source>
        <dbReference type="ARBA" id="ARBA00022771"/>
    </source>
</evidence>
<keyword evidence="3 4" id="KW-0862">Zinc</keyword>
<protein>
    <submittedName>
        <fullName evidence="6">CwfJ-like family protein</fullName>
    </submittedName>
</protein>
<name>A0A7J0FID5_9ERIC</name>
<keyword evidence="1 4" id="KW-0479">Metal-binding</keyword>
<dbReference type="CDD" id="cd07380">
    <property type="entry name" value="MPP_CWF19_N"/>
    <property type="match status" value="1"/>
</dbReference>
<feature type="zinc finger region" description="C3H1-type" evidence="4">
    <location>
        <begin position="292"/>
        <end position="320"/>
    </location>
</feature>
<dbReference type="SUPFAM" id="SSF54197">
    <property type="entry name" value="HIT-like"/>
    <property type="match status" value="1"/>
</dbReference>
<dbReference type="AlphaFoldDB" id="A0A7J0FID5"/>
<dbReference type="InterPro" id="IPR040194">
    <property type="entry name" value="Cwf19-like"/>
</dbReference>
<keyword evidence="7" id="KW-1185">Reference proteome</keyword>
<evidence type="ECO:0000256" key="1">
    <source>
        <dbReference type="ARBA" id="ARBA00022723"/>
    </source>
</evidence>
<feature type="zinc finger region" description="C3H1-type" evidence="4">
    <location>
        <begin position="324"/>
        <end position="352"/>
    </location>
</feature>
<dbReference type="GO" id="GO:0071014">
    <property type="term" value="C:post-mRNA release spliceosomal complex"/>
    <property type="evidence" value="ECO:0007669"/>
    <property type="project" value="TreeGrafter"/>
</dbReference>
<dbReference type="SUPFAM" id="SSF90229">
    <property type="entry name" value="CCCH zinc finger"/>
    <property type="match status" value="2"/>
</dbReference>
<organism evidence="6 7">
    <name type="scientific">Actinidia rufa</name>
    <dbReference type="NCBI Taxonomy" id="165716"/>
    <lineage>
        <taxon>Eukaryota</taxon>
        <taxon>Viridiplantae</taxon>
        <taxon>Streptophyta</taxon>
        <taxon>Embryophyta</taxon>
        <taxon>Tracheophyta</taxon>
        <taxon>Spermatophyta</taxon>
        <taxon>Magnoliopsida</taxon>
        <taxon>eudicotyledons</taxon>
        <taxon>Gunneridae</taxon>
        <taxon>Pentapetalae</taxon>
        <taxon>asterids</taxon>
        <taxon>Ericales</taxon>
        <taxon>Actinidiaceae</taxon>
        <taxon>Actinidia</taxon>
    </lineage>
</organism>
<evidence type="ECO:0000256" key="4">
    <source>
        <dbReference type="PROSITE-ProRule" id="PRU00723"/>
    </source>
</evidence>
<proteinExistence type="predicted"/>
<dbReference type="InterPro" id="IPR000571">
    <property type="entry name" value="Znf_CCCH"/>
</dbReference>
<comment type="caution">
    <text evidence="6">The sequence shown here is derived from an EMBL/GenBank/DDBJ whole genome shotgun (WGS) entry which is preliminary data.</text>
</comment>
<evidence type="ECO:0000313" key="6">
    <source>
        <dbReference type="EMBL" id="GFY98454.1"/>
    </source>
</evidence>
<dbReference type="Proteomes" id="UP000585474">
    <property type="component" value="Unassembled WGS sequence"/>
</dbReference>
<keyword evidence="2 4" id="KW-0863">Zinc-finger</keyword>
<dbReference type="InterPro" id="IPR036265">
    <property type="entry name" value="HIT-like_sf"/>
</dbReference>
<dbReference type="GO" id="GO:0000398">
    <property type="term" value="P:mRNA splicing, via spliceosome"/>
    <property type="evidence" value="ECO:0007669"/>
    <property type="project" value="TreeGrafter"/>
</dbReference>
<dbReference type="InterPro" id="IPR006768">
    <property type="entry name" value="Cwf19-like_C_dom-1"/>
</dbReference>
<dbReference type="Pfam" id="PF04677">
    <property type="entry name" value="CwfJ_C_1"/>
    <property type="match status" value="1"/>
</dbReference>
<dbReference type="Gene3D" id="3.30.428.10">
    <property type="entry name" value="HIT-like"/>
    <property type="match status" value="1"/>
</dbReference>
<dbReference type="PANTHER" id="PTHR12072:SF4">
    <property type="entry name" value="CWF19-LIKE PROTEIN 1"/>
    <property type="match status" value="1"/>
</dbReference>